<keyword evidence="2" id="KW-1185">Reference proteome</keyword>
<comment type="caution">
    <text evidence="1">The sequence shown here is derived from an EMBL/GenBank/DDBJ whole genome shotgun (WGS) entry which is preliminary data.</text>
</comment>
<evidence type="ECO:0000313" key="2">
    <source>
        <dbReference type="Proteomes" id="UP000466442"/>
    </source>
</evidence>
<reference evidence="1" key="1">
    <citation type="journal article" date="2021" name="Mol. Ecol. Resour.">
        <title>Apolygus lucorum genome provides insights into omnivorousness and mesophyll feeding.</title>
        <authorList>
            <person name="Liu Y."/>
            <person name="Liu H."/>
            <person name="Wang H."/>
            <person name="Huang T."/>
            <person name="Liu B."/>
            <person name="Yang B."/>
            <person name="Yin L."/>
            <person name="Li B."/>
            <person name="Zhang Y."/>
            <person name="Zhang S."/>
            <person name="Jiang F."/>
            <person name="Zhang X."/>
            <person name="Ren Y."/>
            <person name="Wang B."/>
            <person name="Wang S."/>
            <person name="Lu Y."/>
            <person name="Wu K."/>
            <person name="Fan W."/>
            <person name="Wang G."/>
        </authorList>
    </citation>
    <scope>NUCLEOTIDE SEQUENCE</scope>
    <source>
        <strain evidence="1">12Hb</strain>
    </source>
</reference>
<dbReference type="AlphaFoldDB" id="A0A6A4JBA3"/>
<name>A0A6A4JBA3_APOLU</name>
<evidence type="ECO:0000313" key="1">
    <source>
        <dbReference type="EMBL" id="KAF6207037.1"/>
    </source>
</evidence>
<evidence type="ECO:0008006" key="3">
    <source>
        <dbReference type="Google" id="ProtNLM"/>
    </source>
</evidence>
<gene>
    <name evidence="1" type="ORF">GE061_018275</name>
</gene>
<protein>
    <recommendedName>
        <fullName evidence="3">CCHC-type domain-containing protein</fullName>
    </recommendedName>
</protein>
<dbReference type="OrthoDB" id="6501032at2759"/>
<sequence length="270" mass="30456">MMDGGDGAEKEFGYSLYINPNLDEVKDCGELKREVPPVLLEEAIRATNPLGPWRVTKTGCGLLATFTFEADAIALLNIPLQEALDGPVQVARFSSKDSKQKQSLLLRDVPWAVPLQEIRYALEHQGISPLSVERLRQNVKIELTDPVQHENLLRYGLDFLGATRFLAVPDRWRNNLLSRPNGLIEQIQQEPIIQCYRCQGFWHIAANCHELMRCVRCGGQHSVEDCLRPRHEPVCCHCSGPHHAAYRHCPVRMQLSSASMALAKPFTTPR</sequence>
<dbReference type="Proteomes" id="UP000466442">
    <property type="component" value="Unassembled WGS sequence"/>
</dbReference>
<accession>A0A6A4JBA3</accession>
<proteinExistence type="predicted"/>
<organism evidence="1 2">
    <name type="scientific">Apolygus lucorum</name>
    <name type="common">Small green plant bug</name>
    <name type="synonym">Lygocoris lucorum</name>
    <dbReference type="NCBI Taxonomy" id="248454"/>
    <lineage>
        <taxon>Eukaryota</taxon>
        <taxon>Metazoa</taxon>
        <taxon>Ecdysozoa</taxon>
        <taxon>Arthropoda</taxon>
        <taxon>Hexapoda</taxon>
        <taxon>Insecta</taxon>
        <taxon>Pterygota</taxon>
        <taxon>Neoptera</taxon>
        <taxon>Paraneoptera</taxon>
        <taxon>Hemiptera</taxon>
        <taxon>Heteroptera</taxon>
        <taxon>Panheteroptera</taxon>
        <taxon>Cimicomorpha</taxon>
        <taxon>Miridae</taxon>
        <taxon>Mirini</taxon>
        <taxon>Apolygus</taxon>
    </lineage>
</organism>
<dbReference type="EMBL" id="WIXP02000008">
    <property type="protein sequence ID" value="KAF6207037.1"/>
    <property type="molecule type" value="Genomic_DNA"/>
</dbReference>